<evidence type="ECO:0000313" key="2">
    <source>
        <dbReference type="EMBL" id="ALC80317.1"/>
    </source>
</evidence>
<reference evidence="3" key="1">
    <citation type="submission" date="2015-08" db="EMBL/GenBank/DDBJ databases">
        <title>Genome sequencing project for genomic taxonomy and phylogenomics of Bacillus-like bacteria.</title>
        <authorList>
            <person name="Liu B."/>
            <person name="Wang J."/>
            <person name="Zhu Y."/>
            <person name="Liu G."/>
            <person name="Chen Q."/>
            <person name="Chen Z."/>
            <person name="Lan J."/>
            <person name="Che J."/>
            <person name="Ge C."/>
            <person name="Shi H."/>
            <person name="Pan Z."/>
            <person name="Liu X."/>
        </authorList>
    </citation>
    <scope>NUCLEOTIDE SEQUENCE [LARGE SCALE GENOMIC DNA]</scope>
    <source>
        <strain evidence="3">FJAT-4402</strain>
    </source>
</reference>
<dbReference type="STRING" id="1441095.AM592_00905"/>
<dbReference type="PANTHER" id="PTHR43792">
    <property type="entry name" value="GNAT FAMILY, PUTATIVE (AFU_ORTHOLOGUE AFUA_3G00765)-RELATED-RELATED"/>
    <property type="match status" value="1"/>
</dbReference>
<gene>
    <name evidence="2" type="ORF">AM592_00905</name>
</gene>
<dbReference type="SUPFAM" id="SSF55729">
    <property type="entry name" value="Acyl-CoA N-acyltransferases (Nat)"/>
    <property type="match status" value="1"/>
</dbReference>
<dbReference type="Gene3D" id="3.40.630.30">
    <property type="match status" value="1"/>
</dbReference>
<dbReference type="PROSITE" id="PS51186">
    <property type="entry name" value="GNAT"/>
    <property type="match status" value="1"/>
</dbReference>
<dbReference type="InterPro" id="IPR016181">
    <property type="entry name" value="Acyl_CoA_acyltransferase"/>
</dbReference>
<dbReference type="PANTHER" id="PTHR43792:SF9">
    <property type="entry name" value="RIBOSOMAL-PROTEIN-ALANINE ACETYLTRANSFERASE"/>
    <property type="match status" value="1"/>
</dbReference>
<dbReference type="EMBL" id="CP012600">
    <property type="protein sequence ID" value="ALC80317.1"/>
    <property type="molecule type" value="Genomic_DNA"/>
</dbReference>
<dbReference type="PATRIC" id="fig|1441095.3.peg.201"/>
<keyword evidence="2" id="KW-0808">Transferase</keyword>
<dbReference type="InterPro" id="IPR051531">
    <property type="entry name" value="N-acetyltransferase"/>
</dbReference>
<dbReference type="InterPro" id="IPR000182">
    <property type="entry name" value="GNAT_dom"/>
</dbReference>
<proteinExistence type="predicted"/>
<dbReference type="RefSeq" id="WP_053602043.1">
    <property type="nucleotide sequence ID" value="NZ_CP012600.1"/>
</dbReference>
<dbReference type="GO" id="GO:0008999">
    <property type="term" value="F:protein-N-terminal-alanine acetyltransferase activity"/>
    <property type="evidence" value="ECO:0007669"/>
    <property type="project" value="TreeGrafter"/>
</dbReference>
<dbReference type="OrthoDB" id="9811523at2"/>
<feature type="domain" description="N-acetyltransferase" evidence="1">
    <location>
        <begin position="10"/>
        <end position="170"/>
    </location>
</feature>
<evidence type="ECO:0000259" key="1">
    <source>
        <dbReference type="PROSITE" id="PS51186"/>
    </source>
</evidence>
<sequence length="177" mass="20742">MFPELETERLELREITEKDTEDIFACFSNQLVTRYYGQEPLTRLEQAREFVEFFSKIYAEKRGIRWGIKRKGTNHLIGTIGFNLWLPKHHRAEIGYEIHPDYWRNGYAREAIAKLISFGFEQLDLTRIGAVVFLENDASNQLLLNLGFEKEGILRAYMYQNGVPNDVNVYSIVKTDL</sequence>
<dbReference type="Proteomes" id="UP000067625">
    <property type="component" value="Chromosome"/>
</dbReference>
<organism evidence="2 3">
    <name type="scientific">Bacillus gobiensis</name>
    <dbReference type="NCBI Taxonomy" id="1441095"/>
    <lineage>
        <taxon>Bacteria</taxon>
        <taxon>Bacillati</taxon>
        <taxon>Bacillota</taxon>
        <taxon>Bacilli</taxon>
        <taxon>Bacillales</taxon>
        <taxon>Bacillaceae</taxon>
        <taxon>Bacillus</taxon>
    </lineage>
</organism>
<dbReference type="CDD" id="cd04301">
    <property type="entry name" value="NAT_SF"/>
    <property type="match status" value="1"/>
</dbReference>
<dbReference type="AlphaFoldDB" id="A0A0M4FH53"/>
<evidence type="ECO:0000313" key="3">
    <source>
        <dbReference type="Proteomes" id="UP000067625"/>
    </source>
</evidence>
<reference evidence="2 3" key="2">
    <citation type="journal article" date="2016" name="Int. J. Syst. Evol. Microbiol.">
        <title>Bacillus gobiensis sp. nov., isolated from a soil sample.</title>
        <authorList>
            <person name="Liu B."/>
            <person name="Liu G.H."/>
            <person name="Cetin S."/>
            <person name="Schumann P."/>
            <person name="Pan Z.Z."/>
            <person name="Chen Q.Q."/>
        </authorList>
    </citation>
    <scope>NUCLEOTIDE SEQUENCE [LARGE SCALE GENOMIC DNA]</scope>
    <source>
        <strain evidence="2 3">FJAT-4402</strain>
    </source>
</reference>
<keyword evidence="3" id="KW-1185">Reference proteome</keyword>
<dbReference type="GO" id="GO:0005737">
    <property type="term" value="C:cytoplasm"/>
    <property type="evidence" value="ECO:0007669"/>
    <property type="project" value="TreeGrafter"/>
</dbReference>
<dbReference type="Pfam" id="PF13302">
    <property type="entry name" value="Acetyltransf_3"/>
    <property type="match status" value="1"/>
</dbReference>
<protein>
    <submittedName>
        <fullName evidence="2">Acetyltransferase</fullName>
    </submittedName>
</protein>
<name>A0A0M4FH53_9BACI</name>
<accession>A0A0M4FH53</accession>